<keyword evidence="4" id="KW-1185">Reference proteome</keyword>
<dbReference type="InterPro" id="IPR036533">
    <property type="entry name" value="BAG_dom_sf"/>
</dbReference>
<feature type="domain" description="BAG" evidence="2">
    <location>
        <begin position="125"/>
        <end position="166"/>
    </location>
</feature>
<feature type="compositionally biased region" description="Polar residues" evidence="1">
    <location>
        <begin position="21"/>
        <end position="36"/>
    </location>
</feature>
<dbReference type="InterPro" id="IPR003103">
    <property type="entry name" value="BAG_domain"/>
</dbReference>
<dbReference type="Gene3D" id="1.20.58.120">
    <property type="entry name" value="BAG domain"/>
    <property type="match status" value="1"/>
</dbReference>
<accession>A0A165CJF8</accession>
<feature type="region of interest" description="Disordered" evidence="1">
    <location>
        <begin position="1"/>
        <end position="36"/>
    </location>
</feature>
<evidence type="ECO:0000256" key="1">
    <source>
        <dbReference type="SAM" id="MobiDB-lite"/>
    </source>
</evidence>
<evidence type="ECO:0000313" key="3">
    <source>
        <dbReference type="EMBL" id="KZT50903.1"/>
    </source>
</evidence>
<proteinExistence type="predicted"/>
<dbReference type="Proteomes" id="UP000076842">
    <property type="component" value="Unassembled WGS sequence"/>
</dbReference>
<dbReference type="InterPro" id="IPR000048">
    <property type="entry name" value="IQ_motif_EF-hand-BS"/>
</dbReference>
<dbReference type="GO" id="GO:0051087">
    <property type="term" value="F:protein-folding chaperone binding"/>
    <property type="evidence" value="ECO:0007669"/>
    <property type="project" value="InterPro"/>
</dbReference>
<sequence>QSTQPVPTSSPIQQRADLPSEPTTASKPTHPLEQQSEAATLIQSAYRAHRARQLAQSALHAIGDKLAALLSGFQLPETLDFDLASLGYPGSGRGDESEQGAEQEEEKVPIPKLLYTARNKPVHAQEHQLTLLLQELDGVESHGESAIRMRRKALVGRVEAALRELER</sequence>
<gene>
    <name evidence="3" type="ORF">CALCODRAFT_423845</name>
</gene>
<evidence type="ECO:0000313" key="4">
    <source>
        <dbReference type="Proteomes" id="UP000076842"/>
    </source>
</evidence>
<feature type="region of interest" description="Disordered" evidence="1">
    <location>
        <begin position="86"/>
        <end position="108"/>
    </location>
</feature>
<feature type="compositionally biased region" description="Polar residues" evidence="1">
    <location>
        <begin position="1"/>
        <end position="13"/>
    </location>
</feature>
<dbReference type="SUPFAM" id="SSF63491">
    <property type="entry name" value="BAG domain"/>
    <property type="match status" value="1"/>
</dbReference>
<dbReference type="PROSITE" id="PS50096">
    <property type="entry name" value="IQ"/>
    <property type="match status" value="1"/>
</dbReference>
<name>A0A165CJF8_9BASI</name>
<dbReference type="InParanoid" id="A0A165CJF8"/>
<evidence type="ECO:0000259" key="2">
    <source>
        <dbReference type="Pfam" id="PF02179"/>
    </source>
</evidence>
<dbReference type="EMBL" id="KV424137">
    <property type="protein sequence ID" value="KZT50903.1"/>
    <property type="molecule type" value="Genomic_DNA"/>
</dbReference>
<dbReference type="Pfam" id="PF00612">
    <property type="entry name" value="IQ"/>
    <property type="match status" value="1"/>
</dbReference>
<dbReference type="CDD" id="cd23767">
    <property type="entry name" value="IQCD"/>
    <property type="match status" value="1"/>
</dbReference>
<feature type="non-terminal residue" evidence="3">
    <location>
        <position position="1"/>
    </location>
</feature>
<organism evidence="3 4">
    <name type="scientific">Calocera cornea HHB12733</name>
    <dbReference type="NCBI Taxonomy" id="1353952"/>
    <lineage>
        <taxon>Eukaryota</taxon>
        <taxon>Fungi</taxon>
        <taxon>Dikarya</taxon>
        <taxon>Basidiomycota</taxon>
        <taxon>Agaricomycotina</taxon>
        <taxon>Dacrymycetes</taxon>
        <taxon>Dacrymycetales</taxon>
        <taxon>Dacrymycetaceae</taxon>
        <taxon>Calocera</taxon>
    </lineage>
</organism>
<feature type="non-terminal residue" evidence="3">
    <location>
        <position position="167"/>
    </location>
</feature>
<protein>
    <recommendedName>
        <fullName evidence="2">BAG domain-containing protein</fullName>
    </recommendedName>
</protein>
<dbReference type="AlphaFoldDB" id="A0A165CJF8"/>
<dbReference type="Pfam" id="PF02179">
    <property type="entry name" value="BAG"/>
    <property type="match status" value="1"/>
</dbReference>
<reference evidence="3 4" key="1">
    <citation type="journal article" date="2016" name="Mol. Biol. Evol.">
        <title>Comparative Genomics of Early-Diverging Mushroom-Forming Fungi Provides Insights into the Origins of Lignocellulose Decay Capabilities.</title>
        <authorList>
            <person name="Nagy L.G."/>
            <person name="Riley R."/>
            <person name="Tritt A."/>
            <person name="Adam C."/>
            <person name="Daum C."/>
            <person name="Floudas D."/>
            <person name="Sun H."/>
            <person name="Yadav J.S."/>
            <person name="Pangilinan J."/>
            <person name="Larsson K.H."/>
            <person name="Matsuura K."/>
            <person name="Barry K."/>
            <person name="Labutti K."/>
            <person name="Kuo R."/>
            <person name="Ohm R.A."/>
            <person name="Bhattacharya S.S."/>
            <person name="Shirouzu T."/>
            <person name="Yoshinaga Y."/>
            <person name="Martin F.M."/>
            <person name="Grigoriev I.V."/>
            <person name="Hibbett D.S."/>
        </authorList>
    </citation>
    <scope>NUCLEOTIDE SEQUENCE [LARGE SCALE GENOMIC DNA]</scope>
    <source>
        <strain evidence="3 4">HHB12733</strain>
    </source>
</reference>
<dbReference type="STRING" id="1353952.A0A165CJF8"/>
<dbReference type="OrthoDB" id="333905at2759"/>